<reference evidence="1 2" key="1">
    <citation type="submission" date="2020-04" db="EMBL/GenBank/DDBJ databases">
        <title>Plant Genome Project.</title>
        <authorList>
            <person name="Zhang R.-G."/>
        </authorList>
    </citation>
    <scope>NUCLEOTIDE SEQUENCE [LARGE SCALE GENOMIC DNA]</scope>
    <source>
        <strain evidence="1">YNK0</strain>
        <tissue evidence="1">Leaf</tissue>
    </source>
</reference>
<sequence>MDHNTSDIGLNLNRTPRISPSFLAEDSSRENHRNRVRTSMAVDRGTFETLVPSQFISFTFPNPDQTQTTPNPYGDPLRIAVLDSPVQIPDSIRIAAMLVPEDRQDDWIFSTEAGHLQLLSSLPGISRLILAGNVPRGGDYFPTSYSRPVRNDTTCRTKFEESLTPIILALSPKISFENGIPQIPFLTYEDNVIRSVTVERCIGSCVGEMLVEDVEIEDEFPRREFRRRLRFKRMPNLIQTETRIVSVTRNGSFCISLGEVEFLPETSVLVHQYLPPMVASLSLIAPHLERHIQLGSKPRVLCVGVGGGALLTFLHTQLGFEVMGVEADEMVLRVARLYFGLLDNELFRVSVGDGIEVLEQFAQRAMGTPNSPGTLDRDFGKFDCCVPSVDVIMVDLDSGDARNGSSAPPLEFVRKPVLLAARSALHKFGVLVINVIPLSKSFYDGLICEFREVFSELYEIDVRNGENYILIATASPIGTVLGGCGDSVLKKLKAITGLGAYMDSIKKI</sequence>
<evidence type="ECO:0000313" key="1">
    <source>
        <dbReference type="EMBL" id="KAF8397815.1"/>
    </source>
</evidence>
<dbReference type="OMA" id="YEDNVIC"/>
<dbReference type="EMBL" id="JABCRI010000011">
    <property type="protein sequence ID" value="KAF8397815.1"/>
    <property type="molecule type" value="Genomic_DNA"/>
</dbReference>
<accession>A0A834Z1V3</accession>
<dbReference type="SUPFAM" id="SSF53335">
    <property type="entry name" value="S-adenosyl-L-methionine-dependent methyltransferases"/>
    <property type="match status" value="1"/>
</dbReference>
<keyword evidence="2" id="KW-1185">Reference proteome</keyword>
<comment type="caution">
    <text evidence="1">The sequence shown here is derived from an EMBL/GenBank/DDBJ whole genome shotgun (WGS) entry which is preliminary data.</text>
</comment>
<evidence type="ECO:0000313" key="2">
    <source>
        <dbReference type="Proteomes" id="UP000655225"/>
    </source>
</evidence>
<proteinExistence type="predicted"/>
<dbReference type="CDD" id="cd02440">
    <property type="entry name" value="AdoMet_MTases"/>
    <property type="match status" value="1"/>
</dbReference>
<dbReference type="AlphaFoldDB" id="A0A834Z1V3"/>
<dbReference type="InterPro" id="IPR029063">
    <property type="entry name" value="SAM-dependent_MTases_sf"/>
</dbReference>
<gene>
    <name evidence="1" type="ORF">HHK36_016739</name>
</gene>
<evidence type="ECO:0008006" key="3">
    <source>
        <dbReference type="Google" id="ProtNLM"/>
    </source>
</evidence>
<dbReference type="Gene3D" id="3.40.50.150">
    <property type="entry name" value="Vaccinia Virus protein VP39"/>
    <property type="match status" value="1"/>
</dbReference>
<organism evidence="1 2">
    <name type="scientific">Tetracentron sinense</name>
    <name type="common">Spur-leaf</name>
    <dbReference type="NCBI Taxonomy" id="13715"/>
    <lineage>
        <taxon>Eukaryota</taxon>
        <taxon>Viridiplantae</taxon>
        <taxon>Streptophyta</taxon>
        <taxon>Embryophyta</taxon>
        <taxon>Tracheophyta</taxon>
        <taxon>Spermatophyta</taxon>
        <taxon>Magnoliopsida</taxon>
        <taxon>Trochodendrales</taxon>
        <taxon>Trochodendraceae</taxon>
        <taxon>Tetracentron</taxon>
    </lineage>
</organism>
<protein>
    <recommendedName>
        <fullName evidence="3">Methyltransferase-like protein 13</fullName>
    </recommendedName>
</protein>
<dbReference type="OrthoDB" id="411785at2759"/>
<dbReference type="Proteomes" id="UP000655225">
    <property type="component" value="Unassembled WGS sequence"/>
</dbReference>
<name>A0A834Z1V3_TETSI</name>